<comment type="caution">
    <text evidence="2">The sequence shown here is derived from an EMBL/GenBank/DDBJ whole genome shotgun (WGS) entry which is preliminary data.</text>
</comment>
<dbReference type="EMBL" id="QGKY02002305">
    <property type="protein sequence ID" value="KAF2534530.1"/>
    <property type="molecule type" value="Genomic_DNA"/>
</dbReference>
<protein>
    <submittedName>
        <fullName evidence="2">Uncharacterized protein</fullName>
    </submittedName>
</protein>
<name>A0A8S9FLJ4_BRACR</name>
<reference evidence="2" key="1">
    <citation type="submission" date="2019-12" db="EMBL/GenBank/DDBJ databases">
        <title>Genome sequencing and annotation of Brassica cretica.</title>
        <authorList>
            <person name="Studholme D.J."/>
            <person name="Sarris P.F."/>
        </authorList>
    </citation>
    <scope>NUCLEOTIDE SEQUENCE</scope>
    <source>
        <strain evidence="2">PFS-102/07</strain>
        <tissue evidence="2">Leaf</tissue>
    </source>
</reference>
<dbReference type="AlphaFoldDB" id="A0A8S9FLJ4"/>
<feature type="region of interest" description="Disordered" evidence="1">
    <location>
        <begin position="1"/>
        <end position="65"/>
    </location>
</feature>
<dbReference type="PANTHER" id="PTHR46992:SF4">
    <property type="entry name" value="GYF DOMAIN-CONTAINING PROTEIN"/>
    <property type="match status" value="1"/>
</dbReference>
<sequence length="85" mass="9135">MLGDGKQEQQWETEGSELSFSEMLKKSSSNMKKVAAAESSSDPSEGNKGGGKKKGKKGRQLDPALLGFKVTGNRIMGEIHCADDF</sequence>
<evidence type="ECO:0000256" key="1">
    <source>
        <dbReference type="SAM" id="MobiDB-lite"/>
    </source>
</evidence>
<dbReference type="PANTHER" id="PTHR46992">
    <property type="entry name" value="GYF DOMAIN-CONTAINING PROTEIN"/>
    <property type="match status" value="1"/>
</dbReference>
<organism evidence="2">
    <name type="scientific">Brassica cretica</name>
    <name type="common">Mustard</name>
    <dbReference type="NCBI Taxonomy" id="69181"/>
    <lineage>
        <taxon>Eukaryota</taxon>
        <taxon>Viridiplantae</taxon>
        <taxon>Streptophyta</taxon>
        <taxon>Embryophyta</taxon>
        <taxon>Tracheophyta</taxon>
        <taxon>Spermatophyta</taxon>
        <taxon>Magnoliopsida</taxon>
        <taxon>eudicotyledons</taxon>
        <taxon>Gunneridae</taxon>
        <taxon>Pentapetalae</taxon>
        <taxon>rosids</taxon>
        <taxon>malvids</taxon>
        <taxon>Brassicales</taxon>
        <taxon>Brassicaceae</taxon>
        <taxon>Brassiceae</taxon>
        <taxon>Brassica</taxon>
    </lineage>
</organism>
<feature type="compositionally biased region" description="Polar residues" evidence="1">
    <location>
        <begin position="10"/>
        <end position="19"/>
    </location>
</feature>
<evidence type="ECO:0000313" key="2">
    <source>
        <dbReference type="EMBL" id="KAF2534530.1"/>
    </source>
</evidence>
<proteinExistence type="predicted"/>
<accession>A0A8S9FLJ4</accession>
<gene>
    <name evidence="2" type="ORF">F2Q70_00030678</name>
</gene>